<dbReference type="EMBL" id="KN838549">
    <property type="protein sequence ID" value="KIK07036.1"/>
    <property type="molecule type" value="Genomic_DNA"/>
</dbReference>
<organism evidence="2 3">
    <name type="scientific">Laccaria amethystina LaAM-08-1</name>
    <dbReference type="NCBI Taxonomy" id="1095629"/>
    <lineage>
        <taxon>Eukaryota</taxon>
        <taxon>Fungi</taxon>
        <taxon>Dikarya</taxon>
        <taxon>Basidiomycota</taxon>
        <taxon>Agaricomycotina</taxon>
        <taxon>Agaricomycetes</taxon>
        <taxon>Agaricomycetidae</taxon>
        <taxon>Agaricales</taxon>
        <taxon>Agaricineae</taxon>
        <taxon>Hydnangiaceae</taxon>
        <taxon>Laccaria</taxon>
    </lineage>
</organism>
<reference evidence="2 3" key="1">
    <citation type="submission" date="2014-04" db="EMBL/GenBank/DDBJ databases">
        <authorList>
            <consortium name="DOE Joint Genome Institute"/>
            <person name="Kuo A."/>
            <person name="Kohler A."/>
            <person name="Nagy L.G."/>
            <person name="Floudas D."/>
            <person name="Copeland A."/>
            <person name="Barry K.W."/>
            <person name="Cichocki N."/>
            <person name="Veneault-Fourrey C."/>
            <person name="LaButti K."/>
            <person name="Lindquist E.A."/>
            <person name="Lipzen A."/>
            <person name="Lundell T."/>
            <person name="Morin E."/>
            <person name="Murat C."/>
            <person name="Sun H."/>
            <person name="Tunlid A."/>
            <person name="Henrissat B."/>
            <person name="Grigoriev I.V."/>
            <person name="Hibbett D.S."/>
            <person name="Martin F."/>
            <person name="Nordberg H.P."/>
            <person name="Cantor M.N."/>
            <person name="Hua S.X."/>
        </authorList>
    </citation>
    <scope>NUCLEOTIDE SEQUENCE [LARGE SCALE GENOMIC DNA]</scope>
    <source>
        <strain evidence="2 3">LaAM-08-1</strain>
    </source>
</reference>
<dbReference type="HOGENOM" id="CLU_783176_0_0_1"/>
<reference evidence="3" key="2">
    <citation type="submission" date="2015-01" db="EMBL/GenBank/DDBJ databases">
        <title>Evolutionary Origins and Diversification of the Mycorrhizal Mutualists.</title>
        <authorList>
            <consortium name="DOE Joint Genome Institute"/>
            <consortium name="Mycorrhizal Genomics Consortium"/>
            <person name="Kohler A."/>
            <person name="Kuo A."/>
            <person name="Nagy L.G."/>
            <person name="Floudas D."/>
            <person name="Copeland A."/>
            <person name="Barry K.W."/>
            <person name="Cichocki N."/>
            <person name="Veneault-Fourrey C."/>
            <person name="LaButti K."/>
            <person name="Lindquist E.A."/>
            <person name="Lipzen A."/>
            <person name="Lundell T."/>
            <person name="Morin E."/>
            <person name="Murat C."/>
            <person name="Riley R."/>
            <person name="Ohm R."/>
            <person name="Sun H."/>
            <person name="Tunlid A."/>
            <person name="Henrissat B."/>
            <person name="Grigoriev I.V."/>
            <person name="Hibbett D.S."/>
            <person name="Martin F."/>
        </authorList>
    </citation>
    <scope>NUCLEOTIDE SEQUENCE [LARGE SCALE GENOMIC DNA]</scope>
    <source>
        <strain evidence="3">LaAM-08-1</strain>
    </source>
</reference>
<evidence type="ECO:0000313" key="2">
    <source>
        <dbReference type="EMBL" id="KIK07036.1"/>
    </source>
</evidence>
<evidence type="ECO:0000256" key="1">
    <source>
        <dbReference type="SAM" id="MobiDB-lite"/>
    </source>
</evidence>
<name>A0A0C9XPJ3_9AGAR</name>
<proteinExistence type="predicted"/>
<feature type="compositionally biased region" description="Low complexity" evidence="1">
    <location>
        <begin position="91"/>
        <end position="123"/>
    </location>
</feature>
<protein>
    <submittedName>
        <fullName evidence="2">Uncharacterized protein</fullName>
    </submittedName>
</protein>
<accession>A0A0C9XPJ3</accession>
<keyword evidence="3" id="KW-1185">Reference proteome</keyword>
<evidence type="ECO:0000313" key="3">
    <source>
        <dbReference type="Proteomes" id="UP000054477"/>
    </source>
</evidence>
<sequence length="354" mass="37296">MCLSFPKFGLCEGSWKAEVFAVICYPDWSSKVRNSSTILRKKASKGKRKHEDNSEIKFPSKNQKQKIKPTLPPVNLTIIDLDDDHHHMDTDPPSASALQTATTTSTSLVPSSTTTTPFTSTDSTSLSPVVIPSTLSQDRESSMILTRSVDSTSTTTPSSISNAIVPTAAIATPTIAAIVAPTAAIVASTVATSPATSMATVAPTAAVIAPSVAVIAPAAPVVATVDDVLTPVAMNSSNPMENAPRLIVRLTLFVPRPPEEAPIIGQTPMAPVLASGTTKKASKGDDKQLSIGKVLSARNLYAEEYKKSHPHITTGEYRVLWDNIDKATCKVKKAERKAGKALITAAQAGDATEP</sequence>
<gene>
    <name evidence="2" type="ORF">K443DRAFT_2533</name>
</gene>
<dbReference type="Proteomes" id="UP000054477">
    <property type="component" value="Unassembled WGS sequence"/>
</dbReference>
<feature type="compositionally biased region" description="Basic residues" evidence="1">
    <location>
        <begin position="39"/>
        <end position="48"/>
    </location>
</feature>
<dbReference type="OrthoDB" id="10573078at2759"/>
<dbReference type="AlphaFoldDB" id="A0A0C9XPJ3"/>
<feature type="region of interest" description="Disordered" evidence="1">
    <location>
        <begin position="39"/>
        <end position="68"/>
    </location>
</feature>
<feature type="region of interest" description="Disordered" evidence="1">
    <location>
        <begin position="83"/>
        <end position="123"/>
    </location>
</feature>